<dbReference type="OrthoDB" id="9786443at2"/>
<gene>
    <name evidence="1" type="ORF">SAMN04488559_12610</name>
</gene>
<organism evidence="1 2">
    <name type="scientific">Isobaculum melis</name>
    <dbReference type="NCBI Taxonomy" id="142588"/>
    <lineage>
        <taxon>Bacteria</taxon>
        <taxon>Bacillati</taxon>
        <taxon>Bacillota</taxon>
        <taxon>Bacilli</taxon>
        <taxon>Lactobacillales</taxon>
        <taxon>Carnobacteriaceae</taxon>
        <taxon>Isobaculum</taxon>
    </lineage>
</organism>
<protein>
    <submittedName>
        <fullName evidence="1">Various environmental stresses-induced protein Ves</fullName>
    </submittedName>
</protein>
<dbReference type="Proteomes" id="UP000198948">
    <property type="component" value="Unassembled WGS sequence"/>
</dbReference>
<keyword evidence="2" id="KW-1185">Reference proteome</keyword>
<dbReference type="RefSeq" id="WP_092654021.1">
    <property type="nucleotide sequence ID" value="NZ_FOHA01000026.1"/>
</dbReference>
<dbReference type="PANTHER" id="PTHR37943">
    <property type="entry name" value="PROTEIN VES"/>
    <property type="match status" value="1"/>
</dbReference>
<proteinExistence type="predicted"/>
<dbReference type="InterPro" id="IPR010282">
    <property type="entry name" value="Uncharacterised_HutD/Ves"/>
</dbReference>
<dbReference type="Gene3D" id="2.60.120.10">
    <property type="entry name" value="Jelly Rolls"/>
    <property type="match status" value="1"/>
</dbReference>
<dbReference type="Pfam" id="PF05962">
    <property type="entry name" value="HutD"/>
    <property type="match status" value="1"/>
</dbReference>
<reference evidence="1 2" key="1">
    <citation type="submission" date="2016-10" db="EMBL/GenBank/DDBJ databases">
        <authorList>
            <person name="de Groot N.N."/>
        </authorList>
    </citation>
    <scope>NUCLEOTIDE SEQUENCE [LARGE SCALE GENOMIC DNA]</scope>
    <source>
        <strain evidence="1 2">DSM 13760</strain>
    </source>
</reference>
<dbReference type="PANTHER" id="PTHR37943:SF1">
    <property type="entry name" value="PROTEIN VES"/>
    <property type="match status" value="1"/>
</dbReference>
<evidence type="ECO:0000313" key="2">
    <source>
        <dbReference type="Proteomes" id="UP000198948"/>
    </source>
</evidence>
<dbReference type="SUPFAM" id="SSF51182">
    <property type="entry name" value="RmlC-like cupins"/>
    <property type="match status" value="1"/>
</dbReference>
<sequence>MKQNIIRTSDDQVTKWSGGETKELFISPPDGDYAKQKFDYRISSATVELPESTFSCLAGYQRILMVLKGEITLEHQEGEQLRTVQLQSFEQDHFSGSNETHSQGLCVDFNLIYRPEYQGKVLPITSNQSILLKPTGDYLIYCLHALKVIIHPQFQLSKQVIQLEKGESLFLSDIETETTICLQSDESQNDVAFAVVVELLQSK</sequence>
<dbReference type="InterPro" id="IPR011051">
    <property type="entry name" value="RmlC_Cupin_sf"/>
</dbReference>
<dbReference type="AlphaFoldDB" id="A0A1H9UC71"/>
<evidence type="ECO:0000313" key="1">
    <source>
        <dbReference type="EMBL" id="SES06757.1"/>
    </source>
</evidence>
<accession>A0A1H9UC71</accession>
<dbReference type="EMBL" id="FOHA01000026">
    <property type="protein sequence ID" value="SES06757.1"/>
    <property type="molecule type" value="Genomic_DNA"/>
</dbReference>
<name>A0A1H9UC71_9LACT</name>
<dbReference type="STRING" id="142588.SAMN04488559_12610"/>
<dbReference type="InterPro" id="IPR014710">
    <property type="entry name" value="RmlC-like_jellyroll"/>
</dbReference>